<dbReference type="Pfam" id="PF00196">
    <property type="entry name" value="GerE"/>
    <property type="match status" value="1"/>
</dbReference>
<organism evidence="5 6">
    <name type="scientific">Chitinimonas prasina</name>
    <dbReference type="NCBI Taxonomy" id="1434937"/>
    <lineage>
        <taxon>Bacteria</taxon>
        <taxon>Pseudomonadati</taxon>
        <taxon>Pseudomonadota</taxon>
        <taxon>Betaproteobacteria</taxon>
        <taxon>Neisseriales</taxon>
        <taxon>Chitinibacteraceae</taxon>
        <taxon>Chitinimonas</taxon>
    </lineage>
</organism>
<evidence type="ECO:0000259" key="4">
    <source>
        <dbReference type="PROSITE" id="PS50043"/>
    </source>
</evidence>
<dbReference type="Pfam" id="PF03472">
    <property type="entry name" value="Autoind_bind"/>
    <property type="match status" value="1"/>
</dbReference>
<protein>
    <submittedName>
        <fullName evidence="5">LuxR family transcriptional regulator</fullName>
    </submittedName>
</protein>
<dbReference type="PANTHER" id="PTHR44688:SF16">
    <property type="entry name" value="DNA-BINDING TRANSCRIPTIONAL ACTIVATOR DEVR_DOSR"/>
    <property type="match status" value="1"/>
</dbReference>
<dbReference type="Gene3D" id="3.30.450.80">
    <property type="entry name" value="Transcription factor LuxR-like, autoinducer-binding domain"/>
    <property type="match status" value="1"/>
</dbReference>
<name>A0ABQ5YD13_9NEIS</name>
<dbReference type="RefSeq" id="WP_284194921.1">
    <property type="nucleotide sequence ID" value="NZ_BSOG01000001.1"/>
</dbReference>
<keyword evidence="2" id="KW-0238">DNA-binding</keyword>
<dbReference type="Proteomes" id="UP001156706">
    <property type="component" value="Unassembled WGS sequence"/>
</dbReference>
<dbReference type="EMBL" id="BSOG01000001">
    <property type="protein sequence ID" value="GLR11779.1"/>
    <property type="molecule type" value="Genomic_DNA"/>
</dbReference>
<comment type="caution">
    <text evidence="5">The sequence shown here is derived from an EMBL/GenBank/DDBJ whole genome shotgun (WGS) entry which is preliminary data.</text>
</comment>
<evidence type="ECO:0000256" key="3">
    <source>
        <dbReference type="ARBA" id="ARBA00023163"/>
    </source>
</evidence>
<evidence type="ECO:0000256" key="2">
    <source>
        <dbReference type="ARBA" id="ARBA00023125"/>
    </source>
</evidence>
<dbReference type="InterPro" id="IPR016032">
    <property type="entry name" value="Sig_transdc_resp-reg_C-effctor"/>
</dbReference>
<feature type="domain" description="HTH luxR-type" evidence="4">
    <location>
        <begin position="170"/>
        <end position="235"/>
    </location>
</feature>
<accession>A0ABQ5YD13</accession>
<sequence>MKNWQADLLAAQESVNCEKTLLKQIELAAIALGFEYYAYGLRVPLPLSNPKMVILNNYPLAWQQRYMEQGYLRKDATVQHGRSSQTPIVWSNQVFASATDLWDEAQSFGLRHGWAQSSCAANGVGGMLTLARSRGVITAKELQSKELKMRWLVQTSHNALARILSPKLGIGGGKLNLTQREMEVLKWTADGKTAGEISEILALSENTVNFHIKNAVAKMGASNKTAAVVRAAMLGFLN</sequence>
<dbReference type="SUPFAM" id="SSF75516">
    <property type="entry name" value="Pheromone-binding domain of LuxR-like quorum-sensing transcription factors"/>
    <property type="match status" value="1"/>
</dbReference>
<dbReference type="PRINTS" id="PR00038">
    <property type="entry name" value="HTHLUXR"/>
</dbReference>
<dbReference type="PROSITE" id="PS50043">
    <property type="entry name" value="HTH_LUXR_2"/>
    <property type="match status" value="1"/>
</dbReference>
<reference evidence="6" key="1">
    <citation type="journal article" date="2019" name="Int. J. Syst. Evol. Microbiol.">
        <title>The Global Catalogue of Microorganisms (GCM) 10K type strain sequencing project: providing services to taxonomists for standard genome sequencing and annotation.</title>
        <authorList>
            <consortium name="The Broad Institute Genomics Platform"/>
            <consortium name="The Broad Institute Genome Sequencing Center for Infectious Disease"/>
            <person name="Wu L."/>
            <person name="Ma J."/>
        </authorList>
    </citation>
    <scope>NUCLEOTIDE SEQUENCE [LARGE SCALE GENOMIC DNA]</scope>
    <source>
        <strain evidence="6">NBRC 110044</strain>
    </source>
</reference>
<gene>
    <name evidence="5" type="ORF">GCM10007907_05690</name>
</gene>
<dbReference type="InterPro" id="IPR000792">
    <property type="entry name" value="Tscrpt_reg_LuxR_C"/>
</dbReference>
<dbReference type="PANTHER" id="PTHR44688">
    <property type="entry name" value="DNA-BINDING TRANSCRIPTIONAL ACTIVATOR DEVR_DOSR"/>
    <property type="match status" value="1"/>
</dbReference>
<evidence type="ECO:0000256" key="1">
    <source>
        <dbReference type="ARBA" id="ARBA00023015"/>
    </source>
</evidence>
<dbReference type="InterPro" id="IPR036388">
    <property type="entry name" value="WH-like_DNA-bd_sf"/>
</dbReference>
<dbReference type="SUPFAM" id="SSF46894">
    <property type="entry name" value="C-terminal effector domain of the bipartite response regulators"/>
    <property type="match status" value="1"/>
</dbReference>
<dbReference type="CDD" id="cd06170">
    <property type="entry name" value="LuxR_C_like"/>
    <property type="match status" value="1"/>
</dbReference>
<keyword evidence="1" id="KW-0805">Transcription regulation</keyword>
<dbReference type="PROSITE" id="PS00622">
    <property type="entry name" value="HTH_LUXR_1"/>
    <property type="match status" value="1"/>
</dbReference>
<dbReference type="InterPro" id="IPR036693">
    <property type="entry name" value="TF_LuxR_autoind-bd_dom_sf"/>
</dbReference>
<dbReference type="SMART" id="SM00421">
    <property type="entry name" value="HTH_LUXR"/>
    <property type="match status" value="1"/>
</dbReference>
<evidence type="ECO:0000313" key="6">
    <source>
        <dbReference type="Proteomes" id="UP001156706"/>
    </source>
</evidence>
<dbReference type="Gene3D" id="1.10.10.10">
    <property type="entry name" value="Winged helix-like DNA-binding domain superfamily/Winged helix DNA-binding domain"/>
    <property type="match status" value="1"/>
</dbReference>
<keyword evidence="3" id="KW-0804">Transcription</keyword>
<keyword evidence="6" id="KW-1185">Reference proteome</keyword>
<proteinExistence type="predicted"/>
<evidence type="ECO:0000313" key="5">
    <source>
        <dbReference type="EMBL" id="GLR11779.1"/>
    </source>
</evidence>
<dbReference type="InterPro" id="IPR005143">
    <property type="entry name" value="TF_LuxR_autoind-bd_dom"/>
</dbReference>